<organism evidence="1 2">
    <name type="scientific">Polyporus arcularius HHB13444</name>
    <dbReference type="NCBI Taxonomy" id="1314778"/>
    <lineage>
        <taxon>Eukaryota</taxon>
        <taxon>Fungi</taxon>
        <taxon>Dikarya</taxon>
        <taxon>Basidiomycota</taxon>
        <taxon>Agaricomycotina</taxon>
        <taxon>Agaricomycetes</taxon>
        <taxon>Polyporales</taxon>
        <taxon>Polyporaceae</taxon>
        <taxon>Polyporus</taxon>
    </lineage>
</organism>
<keyword evidence="2" id="KW-1185">Reference proteome</keyword>
<evidence type="ECO:0000313" key="1">
    <source>
        <dbReference type="EMBL" id="TFK80158.1"/>
    </source>
</evidence>
<evidence type="ECO:0000313" key="2">
    <source>
        <dbReference type="Proteomes" id="UP000308197"/>
    </source>
</evidence>
<dbReference type="EMBL" id="ML211834">
    <property type="protein sequence ID" value="TFK80158.1"/>
    <property type="molecule type" value="Genomic_DNA"/>
</dbReference>
<reference evidence="1 2" key="1">
    <citation type="journal article" date="2019" name="Nat. Ecol. Evol.">
        <title>Megaphylogeny resolves global patterns of mushroom evolution.</title>
        <authorList>
            <person name="Varga T."/>
            <person name="Krizsan K."/>
            <person name="Foldi C."/>
            <person name="Dima B."/>
            <person name="Sanchez-Garcia M."/>
            <person name="Sanchez-Ramirez S."/>
            <person name="Szollosi G.J."/>
            <person name="Szarkandi J.G."/>
            <person name="Papp V."/>
            <person name="Albert L."/>
            <person name="Andreopoulos W."/>
            <person name="Angelini C."/>
            <person name="Antonin V."/>
            <person name="Barry K.W."/>
            <person name="Bougher N.L."/>
            <person name="Buchanan P."/>
            <person name="Buyck B."/>
            <person name="Bense V."/>
            <person name="Catcheside P."/>
            <person name="Chovatia M."/>
            <person name="Cooper J."/>
            <person name="Damon W."/>
            <person name="Desjardin D."/>
            <person name="Finy P."/>
            <person name="Geml J."/>
            <person name="Haridas S."/>
            <person name="Hughes K."/>
            <person name="Justo A."/>
            <person name="Karasinski D."/>
            <person name="Kautmanova I."/>
            <person name="Kiss B."/>
            <person name="Kocsube S."/>
            <person name="Kotiranta H."/>
            <person name="LaButti K.M."/>
            <person name="Lechner B.E."/>
            <person name="Liimatainen K."/>
            <person name="Lipzen A."/>
            <person name="Lukacs Z."/>
            <person name="Mihaltcheva S."/>
            <person name="Morgado L.N."/>
            <person name="Niskanen T."/>
            <person name="Noordeloos M.E."/>
            <person name="Ohm R.A."/>
            <person name="Ortiz-Santana B."/>
            <person name="Ovrebo C."/>
            <person name="Racz N."/>
            <person name="Riley R."/>
            <person name="Savchenko A."/>
            <person name="Shiryaev A."/>
            <person name="Soop K."/>
            <person name="Spirin V."/>
            <person name="Szebenyi C."/>
            <person name="Tomsovsky M."/>
            <person name="Tulloss R.E."/>
            <person name="Uehling J."/>
            <person name="Grigoriev I.V."/>
            <person name="Vagvolgyi C."/>
            <person name="Papp T."/>
            <person name="Martin F.M."/>
            <person name="Miettinen O."/>
            <person name="Hibbett D.S."/>
            <person name="Nagy L.G."/>
        </authorList>
    </citation>
    <scope>NUCLEOTIDE SEQUENCE [LARGE SCALE GENOMIC DNA]</scope>
    <source>
        <strain evidence="1 2">HHB13444</strain>
    </source>
</reference>
<gene>
    <name evidence="1" type="ORF">K466DRAFT_392349</name>
</gene>
<dbReference type="InParanoid" id="A0A5C3NUY8"/>
<proteinExistence type="predicted"/>
<dbReference type="AlphaFoldDB" id="A0A5C3NUY8"/>
<protein>
    <submittedName>
        <fullName evidence="1">Uncharacterized protein</fullName>
    </submittedName>
</protein>
<accession>A0A5C3NUY8</accession>
<dbReference type="Proteomes" id="UP000308197">
    <property type="component" value="Unassembled WGS sequence"/>
</dbReference>
<sequence>MLLPSACIAQGASRMYIHDADTRLLLDQVHPARDVHVAHTLSIHLRVRLTDGRVCFCLTITDVAHPPACTPTPAVSSLQAHKITLCARPHSPTRTRHRSFDARWLCEPGGMHFVRNHRRFVEIHPLYCPFAHNITDSSFRTAALG</sequence>
<name>A0A5C3NUY8_9APHY</name>